<dbReference type="UniPathway" id="UPA00219"/>
<feature type="signal peptide" evidence="8">
    <location>
        <begin position="1"/>
        <end position="21"/>
    </location>
</feature>
<feature type="domain" description="L,D-TPase catalytic" evidence="9">
    <location>
        <begin position="168"/>
        <end position="351"/>
    </location>
</feature>
<dbReference type="InterPro" id="IPR038063">
    <property type="entry name" value="Transpep_catalytic_dom"/>
</dbReference>
<evidence type="ECO:0000259" key="9">
    <source>
        <dbReference type="PROSITE" id="PS52029"/>
    </source>
</evidence>
<keyword evidence="5 7" id="KW-0573">Peptidoglycan synthesis</keyword>
<dbReference type="PROSITE" id="PS52029">
    <property type="entry name" value="LD_TPASE"/>
    <property type="match status" value="1"/>
</dbReference>
<keyword evidence="8" id="KW-0732">Signal</keyword>
<protein>
    <recommendedName>
        <fullName evidence="9">L,D-TPase catalytic domain-containing protein</fullName>
    </recommendedName>
</protein>
<keyword evidence="4 7" id="KW-0133">Cell shape</keyword>
<evidence type="ECO:0000256" key="1">
    <source>
        <dbReference type="ARBA" id="ARBA00004752"/>
    </source>
</evidence>
<dbReference type="GO" id="GO:0009252">
    <property type="term" value="P:peptidoglycan biosynthetic process"/>
    <property type="evidence" value="ECO:0007669"/>
    <property type="project" value="UniProtKB-UniPathway"/>
</dbReference>
<dbReference type="InterPro" id="IPR002477">
    <property type="entry name" value="Peptidoglycan-bd-like"/>
</dbReference>
<accession>A0A3P1STC2</accession>
<comment type="pathway">
    <text evidence="1 7">Cell wall biogenesis; peptidoglycan biosynthesis.</text>
</comment>
<evidence type="ECO:0000256" key="5">
    <source>
        <dbReference type="ARBA" id="ARBA00022984"/>
    </source>
</evidence>
<reference evidence="10 11" key="1">
    <citation type="submission" date="2018-11" db="EMBL/GenBank/DDBJ databases">
        <title>The draft genome sequence of Amphritea balenae JAMM 1525T.</title>
        <authorList>
            <person name="Fang Z."/>
            <person name="Zhang Y."/>
            <person name="Han X."/>
        </authorList>
    </citation>
    <scope>NUCLEOTIDE SEQUENCE [LARGE SCALE GENOMIC DNA]</scope>
    <source>
        <strain evidence="10 11">JAMM 1525</strain>
    </source>
</reference>
<dbReference type="InterPro" id="IPR036366">
    <property type="entry name" value="PGBDSf"/>
</dbReference>
<evidence type="ECO:0000256" key="3">
    <source>
        <dbReference type="ARBA" id="ARBA00022679"/>
    </source>
</evidence>
<dbReference type="InterPro" id="IPR005490">
    <property type="entry name" value="LD_TPept_cat_dom"/>
</dbReference>
<dbReference type="AlphaFoldDB" id="A0A3P1STC2"/>
<dbReference type="PANTHER" id="PTHR41533:SF2">
    <property type="entry name" value="BLR7131 PROTEIN"/>
    <property type="match status" value="1"/>
</dbReference>
<keyword evidence="6 7" id="KW-0961">Cell wall biogenesis/degradation</keyword>
<dbReference type="Pfam" id="PF01471">
    <property type="entry name" value="PG_binding_1"/>
    <property type="match status" value="1"/>
</dbReference>
<organism evidence="10 11">
    <name type="scientific">Amphritea balenae</name>
    <dbReference type="NCBI Taxonomy" id="452629"/>
    <lineage>
        <taxon>Bacteria</taxon>
        <taxon>Pseudomonadati</taxon>
        <taxon>Pseudomonadota</taxon>
        <taxon>Gammaproteobacteria</taxon>
        <taxon>Oceanospirillales</taxon>
        <taxon>Oceanospirillaceae</taxon>
        <taxon>Amphritea</taxon>
    </lineage>
</organism>
<dbReference type="PANTHER" id="PTHR41533">
    <property type="entry name" value="L,D-TRANSPEPTIDASE HI_1667-RELATED"/>
    <property type="match status" value="1"/>
</dbReference>
<dbReference type="Pfam" id="PF03734">
    <property type="entry name" value="YkuD"/>
    <property type="match status" value="1"/>
</dbReference>
<evidence type="ECO:0000256" key="4">
    <source>
        <dbReference type="ARBA" id="ARBA00022960"/>
    </source>
</evidence>
<evidence type="ECO:0000256" key="2">
    <source>
        <dbReference type="ARBA" id="ARBA00005992"/>
    </source>
</evidence>
<dbReference type="OrthoDB" id="9778545at2"/>
<keyword evidence="3" id="KW-0808">Transferase</keyword>
<keyword evidence="11" id="KW-1185">Reference proteome</keyword>
<dbReference type="GO" id="GO:0016740">
    <property type="term" value="F:transferase activity"/>
    <property type="evidence" value="ECO:0007669"/>
    <property type="project" value="UniProtKB-KW"/>
</dbReference>
<dbReference type="CDD" id="cd16913">
    <property type="entry name" value="YkuD_like"/>
    <property type="match status" value="1"/>
</dbReference>
<name>A0A3P1STC2_9GAMM</name>
<dbReference type="GO" id="GO:0071555">
    <property type="term" value="P:cell wall organization"/>
    <property type="evidence" value="ECO:0007669"/>
    <property type="project" value="UniProtKB-UniRule"/>
</dbReference>
<evidence type="ECO:0000313" key="10">
    <source>
        <dbReference type="EMBL" id="RRD00442.1"/>
    </source>
</evidence>
<comment type="caution">
    <text evidence="10">The sequence shown here is derived from an EMBL/GenBank/DDBJ whole genome shotgun (WGS) entry which is preliminary data.</text>
</comment>
<dbReference type="EMBL" id="RQXV01000002">
    <property type="protein sequence ID" value="RRD00442.1"/>
    <property type="molecule type" value="Genomic_DNA"/>
</dbReference>
<dbReference type="SUPFAM" id="SSF141523">
    <property type="entry name" value="L,D-transpeptidase catalytic domain-like"/>
    <property type="match status" value="1"/>
</dbReference>
<dbReference type="GO" id="GO:0008360">
    <property type="term" value="P:regulation of cell shape"/>
    <property type="evidence" value="ECO:0007669"/>
    <property type="project" value="UniProtKB-UniRule"/>
</dbReference>
<comment type="similarity">
    <text evidence="2">Belongs to the YkuD family.</text>
</comment>
<dbReference type="SUPFAM" id="SSF47090">
    <property type="entry name" value="PGBD-like"/>
    <property type="match status" value="1"/>
</dbReference>
<gene>
    <name evidence="10" type="ORF">EHS89_04945</name>
</gene>
<evidence type="ECO:0000256" key="6">
    <source>
        <dbReference type="ARBA" id="ARBA00023316"/>
    </source>
</evidence>
<dbReference type="GO" id="GO:0004180">
    <property type="term" value="F:carboxypeptidase activity"/>
    <property type="evidence" value="ECO:0007669"/>
    <property type="project" value="UniProtKB-ARBA"/>
</dbReference>
<feature type="chain" id="PRO_5018318085" description="L,D-TPase catalytic domain-containing protein" evidence="8">
    <location>
        <begin position="22"/>
        <end position="414"/>
    </location>
</feature>
<dbReference type="RefSeq" id="WP_124925023.1">
    <property type="nucleotide sequence ID" value="NZ_BMOH01000003.1"/>
</dbReference>
<proteinExistence type="inferred from homology"/>
<dbReference type="Gene3D" id="2.40.440.10">
    <property type="entry name" value="L,D-transpeptidase catalytic domain-like"/>
    <property type="match status" value="1"/>
</dbReference>
<evidence type="ECO:0000256" key="8">
    <source>
        <dbReference type="SAM" id="SignalP"/>
    </source>
</evidence>
<dbReference type="Proteomes" id="UP000267535">
    <property type="component" value="Unassembled WGS sequence"/>
</dbReference>
<dbReference type="InterPro" id="IPR036365">
    <property type="entry name" value="PGBD-like_sf"/>
</dbReference>
<dbReference type="InterPro" id="IPR052905">
    <property type="entry name" value="LD-transpeptidase_YkuD-like"/>
</dbReference>
<feature type="active site" description="Proton donor/acceptor" evidence="7">
    <location>
        <position position="303"/>
    </location>
</feature>
<evidence type="ECO:0000313" key="11">
    <source>
        <dbReference type="Proteomes" id="UP000267535"/>
    </source>
</evidence>
<dbReference type="Gene3D" id="1.10.101.10">
    <property type="entry name" value="PGBD-like superfamily/PGBD"/>
    <property type="match status" value="1"/>
</dbReference>
<sequence length="414" mass="47863">MLYRCLLILWLYCSVNVQAWAVEHPVIFKSLVEQSQPDKAGPGQAFYTLEQAIDYYQQLNWQHRWPQLAEGPLLREGDRNPQIATLRQQLFLLGDYPRLTTLTRDSQRFDQTLTLALKRFQQRHGAKVDGILGPDSRSMLNVPPIQRINQLIVNQYRIKAFSETAGQRYLQVNIPEFRLRFINGGEVLLQMKTIVGRKKRKTPVFTTEIQALILNPSWTVPKSIAWKDIIPVWMQKPNYPERLNLQVARGWGEQRELLNSSEIDPESMYLGRNYTYFWEAPGPDNTLGRLKFMSRSRYAIYLHDTSAPGLFNEPHRAFSSGCIRVEKAQLLAERLLEVDSPQQSGLLTEMLATTETGEIHLRQPVAVHMTYWTAWIDQSGVLNFRNDIYKRDSWELTQLTGSAQNEAMVPQAVD</sequence>
<feature type="active site" description="Nucleophile" evidence="7">
    <location>
        <position position="322"/>
    </location>
</feature>
<evidence type="ECO:0000256" key="7">
    <source>
        <dbReference type="PROSITE-ProRule" id="PRU01373"/>
    </source>
</evidence>